<dbReference type="InterPro" id="IPR051697">
    <property type="entry name" value="Patched_domain-protein"/>
</dbReference>
<feature type="transmembrane region" description="Helical" evidence="7">
    <location>
        <begin position="346"/>
        <end position="366"/>
    </location>
</feature>
<feature type="transmembrane region" description="Helical" evidence="7">
    <location>
        <begin position="559"/>
        <end position="580"/>
    </location>
</feature>
<dbReference type="Pfam" id="PF12349">
    <property type="entry name" value="Sterol-sensing"/>
    <property type="match status" value="1"/>
</dbReference>
<feature type="transmembrane region" description="Helical" evidence="7">
    <location>
        <begin position="445"/>
        <end position="469"/>
    </location>
</feature>
<dbReference type="EMBL" id="KV918950">
    <property type="protein sequence ID" value="OSX74380.1"/>
    <property type="molecule type" value="Genomic_DNA"/>
</dbReference>
<feature type="transmembrane region" description="Helical" evidence="7">
    <location>
        <begin position="80"/>
        <end position="98"/>
    </location>
</feature>
<accession>A0A1X6P0U3</accession>
<dbReference type="AlphaFoldDB" id="A0A1X6P0U3"/>
<feature type="transmembrane region" description="Helical" evidence="7">
    <location>
        <begin position="481"/>
        <end position="506"/>
    </location>
</feature>
<comment type="similarity">
    <text evidence="2">Belongs to the patched family.</text>
</comment>
<dbReference type="Gene3D" id="1.20.1640.10">
    <property type="entry name" value="Multidrug efflux transporter AcrB transmembrane domain"/>
    <property type="match status" value="2"/>
</dbReference>
<dbReference type="OrthoDB" id="5445at2759"/>
<proteinExistence type="inferred from homology"/>
<keyword evidence="10" id="KW-1185">Reference proteome</keyword>
<dbReference type="GO" id="GO:0016020">
    <property type="term" value="C:membrane"/>
    <property type="evidence" value="ECO:0007669"/>
    <property type="project" value="UniProtKB-SubCell"/>
</dbReference>
<dbReference type="PANTHER" id="PTHR10796:SF92">
    <property type="entry name" value="PATCHED-RELATED, ISOFORM A"/>
    <property type="match status" value="1"/>
</dbReference>
<feature type="transmembrane region" description="Helical" evidence="7">
    <location>
        <begin position="373"/>
        <end position="394"/>
    </location>
</feature>
<evidence type="ECO:0000256" key="3">
    <source>
        <dbReference type="ARBA" id="ARBA00022692"/>
    </source>
</evidence>
<dbReference type="InterPro" id="IPR004869">
    <property type="entry name" value="MMPL_dom"/>
</dbReference>
<evidence type="ECO:0000256" key="2">
    <source>
        <dbReference type="ARBA" id="ARBA00005585"/>
    </source>
</evidence>
<evidence type="ECO:0000256" key="1">
    <source>
        <dbReference type="ARBA" id="ARBA00004141"/>
    </source>
</evidence>
<feature type="transmembrane region" description="Helical" evidence="7">
    <location>
        <begin position="889"/>
        <end position="912"/>
    </location>
</feature>
<feature type="region of interest" description="Disordered" evidence="6">
    <location>
        <begin position="16"/>
        <end position="50"/>
    </location>
</feature>
<feature type="transmembrane region" description="Helical" evidence="7">
    <location>
        <begin position="406"/>
        <end position="424"/>
    </location>
</feature>
<sequence>MATFVVGDGPPVMVDAHATPSGVPIDGTGGASPEELPKNGSTGGSPSGQTGFLGRVTGAIDGSLRALFFRIGYTVAGRPLLVLTVALLLAVGLTAGVTRMHVESRGTELWVPQGTRALTDQAVVEDAFGQPVRLVQLIATDAAGEGADVATRAGLGGLVALHRASVEVEATLSGELLTHDGLCFRRPDAANNSLCATTSALGAFYNPALALTRADGAVDFLATVEAELARSTDPEIKARLAGDGELIPTATGGTEQRSVVLVGGAGAGADFSATALYLSLALRNEKVVKDGEEVDERAEAWEEAWSRRLLFDNSPDVEGAVGLDYRGDSAWSQDDAFSESLSGDTALFAAGFVLLFVYVLLFLGEFHAVRSRFFAGIATIFNVGLAVGSAYGLASFLGSFYGPVHQILPLLLLGVGADDGFVVVQALDEVRANPKYRTRTPQERVALALSNAGVAIFVTSVTNITVFLISSTTKLPALRHFSWWAALGVTFDFLYTLIFLVPCLLLDERRIDAGRRDCLPCVRAAPGKADKETNVCGVRLGFLSRFLSGPFARTLLGRYVRVGVIAAFVAFFGAMAYGAARLELRSEFSDFFPDGSPPAEFDAFREEFFSTGDAFGVYTPALAYPDAAVQAELLRLCAPATGALAQSPYVEAPSVDCWYARLVESVADADTLVGDGFYPALAAFLQSADGARFQADMRFFAENGTISLARFTAKQLDFATDEEEVESMEALRELVDSSSLDGAFAYSFAFTFVEQQAVLVKEAVLTVGLSLIFVLIVTLILIGHPLASAITLLSVGGAVTCVLGIVYYADVQINSVSVISLAIAVGLSVDYTAHIVRGFIEQVGNRHERAAAALGALGPPVFHASTSTFFAILLLAFSQSFVFRVLFKVLVSITTIGVGFGFLFTPAVLSLVGPASLFASEEEREEVEEKLANRLTASAQGGARGGSDVDAPDAWDPNVDTDVGRAA</sequence>
<evidence type="ECO:0000256" key="4">
    <source>
        <dbReference type="ARBA" id="ARBA00022989"/>
    </source>
</evidence>
<evidence type="ECO:0000313" key="9">
    <source>
        <dbReference type="EMBL" id="OSX74380.1"/>
    </source>
</evidence>
<evidence type="ECO:0000256" key="6">
    <source>
        <dbReference type="SAM" id="MobiDB-lite"/>
    </source>
</evidence>
<dbReference type="SUPFAM" id="SSF82866">
    <property type="entry name" value="Multidrug efflux transporter AcrB transmembrane domain"/>
    <property type="match status" value="2"/>
</dbReference>
<dbReference type="InterPro" id="IPR053958">
    <property type="entry name" value="HMGCR/SNAP/NPC1-like_SSD"/>
</dbReference>
<protein>
    <recommendedName>
        <fullName evidence="8">SSD domain-containing protein</fullName>
    </recommendedName>
</protein>
<evidence type="ECO:0000256" key="5">
    <source>
        <dbReference type="ARBA" id="ARBA00023136"/>
    </source>
</evidence>
<feature type="transmembrane region" description="Helical" evidence="7">
    <location>
        <begin position="815"/>
        <end position="840"/>
    </location>
</feature>
<dbReference type="PROSITE" id="PS50156">
    <property type="entry name" value="SSD"/>
    <property type="match status" value="1"/>
</dbReference>
<gene>
    <name evidence="9" type="ORF">BU14_0292s0022</name>
</gene>
<organism evidence="9 10">
    <name type="scientific">Porphyra umbilicalis</name>
    <name type="common">Purple laver</name>
    <name type="synonym">Red alga</name>
    <dbReference type="NCBI Taxonomy" id="2786"/>
    <lineage>
        <taxon>Eukaryota</taxon>
        <taxon>Rhodophyta</taxon>
        <taxon>Bangiophyceae</taxon>
        <taxon>Bangiales</taxon>
        <taxon>Bangiaceae</taxon>
        <taxon>Porphyra</taxon>
    </lineage>
</organism>
<reference evidence="9 10" key="1">
    <citation type="submission" date="2017-03" db="EMBL/GenBank/DDBJ databases">
        <title>WGS assembly of Porphyra umbilicalis.</title>
        <authorList>
            <person name="Brawley S.H."/>
            <person name="Blouin N.A."/>
            <person name="Ficko-Blean E."/>
            <person name="Wheeler G.L."/>
            <person name="Lohr M."/>
            <person name="Goodson H.V."/>
            <person name="Jenkins J.W."/>
            <person name="Blaby-Haas C.E."/>
            <person name="Helliwell K.E."/>
            <person name="Chan C."/>
            <person name="Marriage T."/>
            <person name="Bhattacharya D."/>
            <person name="Klein A.S."/>
            <person name="Badis Y."/>
            <person name="Brodie J."/>
            <person name="Cao Y."/>
            <person name="Collen J."/>
            <person name="Dittami S.M."/>
            <person name="Gachon C.M."/>
            <person name="Green B.R."/>
            <person name="Karpowicz S."/>
            <person name="Kim J.W."/>
            <person name="Kudahl U."/>
            <person name="Lin S."/>
            <person name="Michel G."/>
            <person name="Mittag M."/>
            <person name="Olson B.J."/>
            <person name="Pangilinan J."/>
            <person name="Peng Y."/>
            <person name="Qiu H."/>
            <person name="Shu S."/>
            <person name="Singer J.T."/>
            <person name="Smith A.G."/>
            <person name="Sprecher B.N."/>
            <person name="Wagner V."/>
            <person name="Wang W."/>
            <person name="Wang Z.-Y."/>
            <person name="Yan J."/>
            <person name="Yarish C."/>
            <person name="Zoeuner-Riek S."/>
            <person name="Zhuang Y."/>
            <person name="Zou Y."/>
            <person name="Lindquist E.A."/>
            <person name="Grimwood J."/>
            <person name="Barry K."/>
            <person name="Rokhsar D.S."/>
            <person name="Schmutz J."/>
            <person name="Stiller J.W."/>
            <person name="Grossman A.R."/>
            <person name="Prochnik S.E."/>
        </authorList>
    </citation>
    <scope>NUCLEOTIDE SEQUENCE [LARGE SCALE GENOMIC DNA]</scope>
    <source>
        <strain evidence="9">4086291</strain>
    </source>
</reference>
<keyword evidence="3 7" id="KW-0812">Transmembrane</keyword>
<keyword evidence="4 7" id="KW-1133">Transmembrane helix</keyword>
<feature type="region of interest" description="Disordered" evidence="6">
    <location>
        <begin position="929"/>
        <end position="967"/>
    </location>
</feature>
<comment type="subcellular location">
    <subcellularLocation>
        <location evidence="1">Membrane</location>
        <topology evidence="1">Multi-pass membrane protein</topology>
    </subcellularLocation>
</comment>
<feature type="transmembrane region" description="Helical" evidence="7">
    <location>
        <begin position="763"/>
        <end position="782"/>
    </location>
</feature>
<feature type="transmembrane region" description="Helical" evidence="7">
    <location>
        <begin position="852"/>
        <end position="877"/>
    </location>
</feature>
<name>A0A1X6P0U3_PORUM</name>
<dbReference type="PANTHER" id="PTHR10796">
    <property type="entry name" value="PATCHED-RELATED"/>
    <property type="match status" value="1"/>
</dbReference>
<feature type="domain" description="SSD" evidence="8">
    <location>
        <begin position="344"/>
        <end position="506"/>
    </location>
</feature>
<dbReference type="Pfam" id="PF03176">
    <property type="entry name" value="MMPL"/>
    <property type="match status" value="1"/>
</dbReference>
<evidence type="ECO:0000313" key="10">
    <source>
        <dbReference type="Proteomes" id="UP000218209"/>
    </source>
</evidence>
<evidence type="ECO:0000259" key="8">
    <source>
        <dbReference type="PROSITE" id="PS50156"/>
    </source>
</evidence>
<evidence type="ECO:0000256" key="7">
    <source>
        <dbReference type="SAM" id="Phobius"/>
    </source>
</evidence>
<feature type="transmembrane region" description="Helical" evidence="7">
    <location>
        <begin position="789"/>
        <end position="809"/>
    </location>
</feature>
<dbReference type="InterPro" id="IPR000731">
    <property type="entry name" value="SSD"/>
</dbReference>
<dbReference type="Proteomes" id="UP000218209">
    <property type="component" value="Unassembled WGS sequence"/>
</dbReference>
<keyword evidence="5 7" id="KW-0472">Membrane</keyword>